<keyword evidence="5" id="KW-0472">Membrane</keyword>
<dbReference type="InterPro" id="IPR007271">
    <property type="entry name" value="Nuc_sug_transpt"/>
</dbReference>
<keyword evidence="6" id="KW-1185">Reference proteome</keyword>
<dbReference type="GO" id="GO:0000139">
    <property type="term" value="C:Golgi membrane"/>
    <property type="evidence" value="ECO:0007669"/>
    <property type="project" value="InterPro"/>
</dbReference>
<evidence type="ECO:0000256" key="1">
    <source>
        <dbReference type="ARBA" id="ARBA00004141"/>
    </source>
</evidence>
<name>A0A1I8B5Z1_MELHA</name>
<evidence type="ECO:0000256" key="3">
    <source>
        <dbReference type="ARBA" id="ARBA00022692"/>
    </source>
</evidence>
<dbReference type="PANTHER" id="PTHR10231">
    <property type="entry name" value="NUCLEOTIDE-SUGAR TRANSMEMBRANE TRANSPORTER"/>
    <property type="match status" value="1"/>
</dbReference>
<proteinExistence type="predicted"/>
<evidence type="ECO:0000256" key="2">
    <source>
        <dbReference type="ARBA" id="ARBA00022597"/>
    </source>
</evidence>
<dbReference type="WBParaSite" id="MhA1_Contig1390.frz3.gene5">
    <property type="protein sequence ID" value="MhA1_Contig1390.frz3.gene5"/>
    <property type="gene ID" value="MhA1_Contig1390.frz3.gene5"/>
</dbReference>
<sequence length="143" mass="16383">MFNISVENKESSKKNGYIQAIFGNINKNETIQRQKVQSIQIKSNLSPQLQLFVQNLSLIFLTFSQTVNPLIARMAHKHAKETSQPFINSTIVLNTEKTLKVCVPAIIYVVQNNLYFFVLKRVDATLYTMTFQLRILATAEKDD</sequence>
<dbReference type="Pfam" id="PF04142">
    <property type="entry name" value="Nuc_sug_transp"/>
    <property type="match status" value="1"/>
</dbReference>
<dbReference type="Proteomes" id="UP000095281">
    <property type="component" value="Unplaced"/>
</dbReference>
<keyword evidence="2" id="KW-0813">Transport</keyword>
<organism evidence="6 7">
    <name type="scientific">Meloidogyne hapla</name>
    <name type="common">Root-knot nematode worm</name>
    <dbReference type="NCBI Taxonomy" id="6305"/>
    <lineage>
        <taxon>Eukaryota</taxon>
        <taxon>Metazoa</taxon>
        <taxon>Ecdysozoa</taxon>
        <taxon>Nematoda</taxon>
        <taxon>Chromadorea</taxon>
        <taxon>Rhabditida</taxon>
        <taxon>Tylenchina</taxon>
        <taxon>Tylenchomorpha</taxon>
        <taxon>Tylenchoidea</taxon>
        <taxon>Meloidogynidae</taxon>
        <taxon>Meloidogyninae</taxon>
        <taxon>Meloidogyne</taxon>
    </lineage>
</organism>
<comment type="subcellular location">
    <subcellularLocation>
        <location evidence="1">Membrane</location>
        <topology evidence="1">Multi-pass membrane protein</topology>
    </subcellularLocation>
</comment>
<protein>
    <submittedName>
        <fullName evidence="7">Transmembrane protein</fullName>
    </submittedName>
</protein>
<accession>A0A1I8B5Z1</accession>
<evidence type="ECO:0000313" key="7">
    <source>
        <dbReference type="WBParaSite" id="MhA1_Contig1390.frz3.gene5"/>
    </source>
</evidence>
<evidence type="ECO:0000256" key="5">
    <source>
        <dbReference type="ARBA" id="ARBA00023136"/>
    </source>
</evidence>
<evidence type="ECO:0000313" key="6">
    <source>
        <dbReference type="Proteomes" id="UP000095281"/>
    </source>
</evidence>
<dbReference type="GO" id="GO:0015165">
    <property type="term" value="F:pyrimidine nucleotide-sugar transmembrane transporter activity"/>
    <property type="evidence" value="ECO:0007669"/>
    <property type="project" value="InterPro"/>
</dbReference>
<keyword evidence="3" id="KW-0812">Transmembrane</keyword>
<keyword evidence="4" id="KW-1133">Transmembrane helix</keyword>
<keyword evidence="2" id="KW-0762">Sugar transport</keyword>
<dbReference type="AlphaFoldDB" id="A0A1I8B5Z1"/>
<reference evidence="7" key="1">
    <citation type="submission" date="2016-11" db="UniProtKB">
        <authorList>
            <consortium name="WormBaseParasite"/>
        </authorList>
    </citation>
    <scope>IDENTIFICATION</scope>
</reference>
<evidence type="ECO:0000256" key="4">
    <source>
        <dbReference type="ARBA" id="ARBA00022989"/>
    </source>
</evidence>